<sequence>MPDQHSSVVSSILFMPLQCEYCIEATTTRCMAWFSAAVSSGAPLVFVNIQTEQNVISVYSSLYMSSKEKTNSIGREIVRGRQQNTTTVQIVQGIRLWFLPGVAEVSLELIPQLGEVRFRMDIKRIDEGFICVYSVTEGSAADRAGLGNLFEEAIVFGYLLVISRLEGKSVMPSNASCDGLIHCCDHNEIRDTLISSAIDQMDTIQLCIMAWPDQTLPFNTNIQPIGASSLRPPTGCIFFPDT</sequence>
<dbReference type="OrthoDB" id="741600at2759"/>
<evidence type="ECO:0000313" key="2">
    <source>
        <dbReference type="Proteomes" id="UP000737018"/>
    </source>
</evidence>
<organism evidence="1 2">
    <name type="scientific">Castanea mollissima</name>
    <name type="common">Chinese chestnut</name>
    <dbReference type="NCBI Taxonomy" id="60419"/>
    <lineage>
        <taxon>Eukaryota</taxon>
        <taxon>Viridiplantae</taxon>
        <taxon>Streptophyta</taxon>
        <taxon>Embryophyta</taxon>
        <taxon>Tracheophyta</taxon>
        <taxon>Spermatophyta</taxon>
        <taxon>Magnoliopsida</taxon>
        <taxon>eudicotyledons</taxon>
        <taxon>Gunneridae</taxon>
        <taxon>Pentapetalae</taxon>
        <taxon>rosids</taxon>
        <taxon>fabids</taxon>
        <taxon>Fagales</taxon>
        <taxon>Fagaceae</taxon>
        <taxon>Castanea</taxon>
    </lineage>
</organism>
<reference evidence="1" key="1">
    <citation type="submission" date="2020-03" db="EMBL/GenBank/DDBJ databases">
        <title>Castanea mollissima Vanexum genome sequencing.</title>
        <authorList>
            <person name="Staton M."/>
        </authorList>
    </citation>
    <scope>NUCLEOTIDE SEQUENCE</scope>
    <source>
        <tissue evidence="1">Leaf</tissue>
    </source>
</reference>
<dbReference type="Proteomes" id="UP000737018">
    <property type="component" value="Unassembled WGS sequence"/>
</dbReference>
<dbReference type="EMBL" id="JRKL02003022">
    <property type="protein sequence ID" value="KAF3956670.1"/>
    <property type="molecule type" value="Genomic_DNA"/>
</dbReference>
<dbReference type="PANTHER" id="PTHR33984:SF10">
    <property type="entry name" value="S1 MOTIF DOMAIN-CONTAINING PROTEIN"/>
    <property type="match status" value="1"/>
</dbReference>
<dbReference type="PANTHER" id="PTHR33984">
    <property type="entry name" value="OS02G0717600 PROTEIN"/>
    <property type="match status" value="1"/>
</dbReference>
<accession>A0A8J4QNS2</accession>
<comment type="caution">
    <text evidence="1">The sequence shown here is derived from an EMBL/GenBank/DDBJ whole genome shotgun (WGS) entry which is preliminary data.</text>
</comment>
<name>A0A8J4QNS2_9ROSI</name>
<gene>
    <name evidence="1" type="ORF">CMV_018228</name>
</gene>
<proteinExistence type="predicted"/>
<protein>
    <submittedName>
        <fullName evidence="1">Uncharacterized protein</fullName>
    </submittedName>
</protein>
<keyword evidence="2" id="KW-1185">Reference proteome</keyword>
<evidence type="ECO:0000313" key="1">
    <source>
        <dbReference type="EMBL" id="KAF3956670.1"/>
    </source>
</evidence>
<dbReference type="AlphaFoldDB" id="A0A8J4QNS2"/>